<dbReference type="PROSITE" id="PS51186">
    <property type="entry name" value="GNAT"/>
    <property type="match status" value="1"/>
</dbReference>
<dbReference type="Proteomes" id="UP000281028">
    <property type="component" value="Unassembled WGS sequence"/>
</dbReference>
<dbReference type="AlphaFoldDB" id="A0A3S1D0Y7"/>
<comment type="caution">
    <text evidence="1">The sequence shown here is derived from an EMBL/GenBank/DDBJ whole genome shotgun (WGS) entry which is preliminary data.</text>
</comment>
<reference evidence="1" key="1">
    <citation type="submission" date="2020-05" db="EMBL/GenBank/DDBJ databases">
        <title>Chitinophaga laudate sp. nov., isolated from a tropical peat swamp.</title>
        <authorList>
            <person name="Goh C.B.S."/>
            <person name="Lee M.S."/>
            <person name="Parimannan S."/>
            <person name="Pasbakhsh P."/>
            <person name="Yule C.M."/>
            <person name="Rajandas H."/>
            <person name="Loke S."/>
            <person name="Croft L."/>
            <person name="Tan J.B.L."/>
        </authorList>
    </citation>
    <scope>NUCLEOTIDE SEQUENCE</scope>
    <source>
        <strain evidence="1">Mgbs1</strain>
    </source>
</reference>
<organism evidence="1 2">
    <name type="scientific">Chitinophaga solisilvae</name>
    <dbReference type="NCBI Taxonomy" id="1233460"/>
    <lineage>
        <taxon>Bacteria</taxon>
        <taxon>Pseudomonadati</taxon>
        <taxon>Bacteroidota</taxon>
        <taxon>Chitinophagia</taxon>
        <taxon>Chitinophagales</taxon>
        <taxon>Chitinophagaceae</taxon>
        <taxon>Chitinophaga</taxon>
    </lineage>
</organism>
<dbReference type="Pfam" id="PF13673">
    <property type="entry name" value="Acetyltransf_10"/>
    <property type="match status" value="1"/>
</dbReference>
<dbReference type="Gene3D" id="3.40.630.30">
    <property type="match status" value="1"/>
</dbReference>
<dbReference type="InterPro" id="IPR000182">
    <property type="entry name" value="GNAT_dom"/>
</dbReference>
<proteinExistence type="predicted"/>
<keyword evidence="2" id="KW-1185">Reference proteome</keyword>
<evidence type="ECO:0000313" key="2">
    <source>
        <dbReference type="Proteomes" id="UP000281028"/>
    </source>
</evidence>
<dbReference type="EMBL" id="RIAR02000001">
    <property type="protein sequence ID" value="NSL88875.1"/>
    <property type="molecule type" value="Genomic_DNA"/>
</dbReference>
<dbReference type="CDD" id="cd04301">
    <property type="entry name" value="NAT_SF"/>
    <property type="match status" value="1"/>
</dbReference>
<dbReference type="SUPFAM" id="SSF55729">
    <property type="entry name" value="Acyl-CoA N-acyltransferases (Nat)"/>
    <property type="match status" value="1"/>
</dbReference>
<accession>A0A3S1D0Y7</accession>
<name>A0A3S1D0Y7_9BACT</name>
<dbReference type="InterPro" id="IPR016181">
    <property type="entry name" value="Acyl_CoA_acyltransferase"/>
</dbReference>
<gene>
    <name evidence="1" type="ORF">ECE50_018685</name>
</gene>
<dbReference type="GO" id="GO:0016747">
    <property type="term" value="F:acyltransferase activity, transferring groups other than amino-acyl groups"/>
    <property type="evidence" value="ECO:0007669"/>
    <property type="project" value="InterPro"/>
</dbReference>
<protein>
    <submittedName>
        <fullName evidence="1">GNAT family N-acetyltransferase</fullName>
    </submittedName>
</protein>
<dbReference type="OrthoDB" id="9796171at2"/>
<sequence>MNWDFKTFGELTINELYDILRLRSEVFVVEQNCAYQDLDDYDQQAYHLMGRDANGQLLAYTRIFAPGIKYEESSIGRVVTSPKARGTGAGRQLMEKSLSTLENTFGKIAVKIGAQQYLERFYASLGFVSTSEPYLEDGIWHVEMVRK</sequence>
<evidence type="ECO:0000313" key="1">
    <source>
        <dbReference type="EMBL" id="NSL88875.1"/>
    </source>
</evidence>